<dbReference type="Proteomes" id="UP001642405">
    <property type="component" value="Unassembled WGS sequence"/>
</dbReference>
<accession>A0ABP0B7S7</accession>
<comment type="caution">
    <text evidence="10">The sequence shown here is derived from an EMBL/GenBank/DDBJ whole genome shotgun (WGS) entry which is preliminary data.</text>
</comment>
<proteinExistence type="inferred from homology"/>
<dbReference type="InterPro" id="IPR006073">
    <property type="entry name" value="GTP-bd"/>
</dbReference>
<protein>
    <recommendedName>
        <fullName evidence="3 7">Nucleolar GTP-binding protein 2</fullName>
    </recommendedName>
</protein>
<comment type="similarity">
    <text evidence="7">Belongs to the TRAFAC class YlqF/YawG GTPase family. NOG2 subfamily.</text>
</comment>
<keyword evidence="11" id="KW-1185">Reference proteome</keyword>
<evidence type="ECO:0000256" key="7">
    <source>
        <dbReference type="RuleBase" id="RU364023"/>
    </source>
</evidence>
<evidence type="ECO:0000256" key="1">
    <source>
        <dbReference type="ARBA" id="ARBA00003892"/>
    </source>
</evidence>
<dbReference type="CDD" id="cd01858">
    <property type="entry name" value="NGP_1"/>
    <property type="match status" value="1"/>
</dbReference>
<feature type="domain" description="CP-type G" evidence="9">
    <location>
        <begin position="238"/>
        <end position="399"/>
    </location>
</feature>
<sequence length="661" mass="71802">MGTAKKEASRRTREGKQKDGNIKVKGENFYRSAKKVKQLNMYKEGKAQRDSEGNIIKAASYQSREVPTAVIEPNRKWFQNSRVISQESLTAFRSAMAEQAKDPNRFLLKSAKLPMSLVKDETSAAKQKANLVDSFADVFGNKATRKRVTMKDFSTLDDLADSAQKSIRSFNDRRSAMVQNGLLSAAAAASEGVESAIMDNALDAIDFVPPEVGHEEADAPSTARMEPIFSKGQSRRIWNELYRTIDSSDVVIHVLDARDPIGTTCRTIQDYIKNDAPHKHLIYVLNKCDLVPSGVAARWVKTLQKTVPTCAFRASITNPFGKGSLISLLRQFSSLHADRKQISVGLVGYPNVGKSSVLNALLGKKACTVAPVPGETKVWQFVRLMKRIYLIDCPGIVPPDSNASPEDILLRGAVRTEKVYNPAQYMEAVLKKTKKHHMARTYELSKWADATDFIEQLSRKRGRLLAGGDADADGMARIVLNDFLRGKIPWFTPPPDLSPEEQKAASTKGREDTKKRKRDDADSAATSANAVVPGTKKEAAEEPSGVEAEADADADVGADADADAAQAEDAEEFGGFGSDSAPSDFGSDDEDDLISLGSISDEESDYGDEGDDDDGGEDGEETDGGSDSEAGEAAGGVTVSSEDEAAPLEPAQKPKAKRQRR</sequence>
<evidence type="ECO:0000256" key="3">
    <source>
        <dbReference type="ARBA" id="ARBA00022127"/>
    </source>
</evidence>
<dbReference type="EMBL" id="CAWUHB010000010">
    <property type="protein sequence ID" value="CAK7215565.1"/>
    <property type="molecule type" value="Genomic_DNA"/>
</dbReference>
<comment type="function">
    <text evidence="1 7">GTPase that associates with pre-60S ribosomal subunits in the nucleolus and is required for their nuclear export and maturation.</text>
</comment>
<dbReference type="Gene3D" id="3.40.50.300">
    <property type="entry name" value="P-loop containing nucleotide triphosphate hydrolases"/>
    <property type="match status" value="1"/>
</dbReference>
<dbReference type="InterPro" id="IPR030378">
    <property type="entry name" value="G_CP_dom"/>
</dbReference>
<feature type="compositionally biased region" description="Basic and acidic residues" evidence="8">
    <location>
        <begin position="500"/>
        <end position="521"/>
    </location>
</feature>
<feature type="compositionally biased region" description="Acidic residues" evidence="8">
    <location>
        <begin position="600"/>
        <end position="630"/>
    </location>
</feature>
<evidence type="ECO:0000256" key="8">
    <source>
        <dbReference type="SAM" id="MobiDB-lite"/>
    </source>
</evidence>
<feature type="region of interest" description="Disordered" evidence="8">
    <location>
        <begin position="1"/>
        <end position="22"/>
    </location>
</feature>
<evidence type="ECO:0000313" key="11">
    <source>
        <dbReference type="Proteomes" id="UP001642405"/>
    </source>
</evidence>
<dbReference type="PANTHER" id="PTHR11089:SF9">
    <property type="entry name" value="NUCLEOLAR GTP-BINDING PROTEIN 2"/>
    <property type="match status" value="1"/>
</dbReference>
<dbReference type="PRINTS" id="PR00326">
    <property type="entry name" value="GTP1OBG"/>
</dbReference>
<organism evidence="10 11">
    <name type="scientific">Sporothrix curviconia</name>
    <dbReference type="NCBI Taxonomy" id="1260050"/>
    <lineage>
        <taxon>Eukaryota</taxon>
        <taxon>Fungi</taxon>
        <taxon>Dikarya</taxon>
        <taxon>Ascomycota</taxon>
        <taxon>Pezizomycotina</taxon>
        <taxon>Sordariomycetes</taxon>
        <taxon>Sordariomycetidae</taxon>
        <taxon>Ophiostomatales</taxon>
        <taxon>Ophiostomataceae</taxon>
        <taxon>Sporothrix</taxon>
    </lineage>
</organism>
<dbReference type="Pfam" id="PF01926">
    <property type="entry name" value="MMR_HSR1"/>
    <property type="match status" value="1"/>
</dbReference>
<dbReference type="Pfam" id="PF08153">
    <property type="entry name" value="NGP1NT"/>
    <property type="match status" value="1"/>
</dbReference>
<dbReference type="InterPro" id="IPR027417">
    <property type="entry name" value="P-loop_NTPase"/>
</dbReference>
<keyword evidence="4 7" id="KW-0547">Nucleotide-binding</keyword>
<reference evidence="10 11" key="1">
    <citation type="submission" date="2024-01" db="EMBL/GenBank/DDBJ databases">
        <authorList>
            <person name="Allen C."/>
            <person name="Tagirdzhanova G."/>
        </authorList>
    </citation>
    <scope>NUCLEOTIDE SEQUENCE [LARGE SCALE GENOMIC DNA]</scope>
</reference>
<dbReference type="InterPro" id="IPR023179">
    <property type="entry name" value="GTP-bd_ortho_bundle_sf"/>
</dbReference>
<dbReference type="InterPro" id="IPR024929">
    <property type="entry name" value="GNL2_CP_dom"/>
</dbReference>
<evidence type="ECO:0000256" key="2">
    <source>
        <dbReference type="ARBA" id="ARBA00004604"/>
    </source>
</evidence>
<keyword evidence="6 7" id="KW-0539">Nucleus</keyword>
<dbReference type="PROSITE" id="PS51721">
    <property type="entry name" value="G_CP"/>
    <property type="match status" value="1"/>
</dbReference>
<evidence type="ECO:0000256" key="6">
    <source>
        <dbReference type="ARBA" id="ARBA00023242"/>
    </source>
</evidence>
<evidence type="ECO:0000259" key="9">
    <source>
        <dbReference type="PROSITE" id="PS51721"/>
    </source>
</evidence>
<comment type="subcellular location">
    <subcellularLocation>
        <location evidence="2 7">Nucleus</location>
        <location evidence="2 7">Nucleolus</location>
    </subcellularLocation>
</comment>
<dbReference type="PANTHER" id="PTHR11089">
    <property type="entry name" value="GTP-BINDING PROTEIN-RELATED"/>
    <property type="match status" value="1"/>
</dbReference>
<dbReference type="SUPFAM" id="SSF52540">
    <property type="entry name" value="P-loop containing nucleoside triphosphate hydrolases"/>
    <property type="match status" value="1"/>
</dbReference>
<feature type="region of interest" description="Disordered" evidence="8">
    <location>
        <begin position="490"/>
        <end position="661"/>
    </location>
</feature>
<keyword evidence="5 7" id="KW-0342">GTP-binding</keyword>
<feature type="compositionally biased region" description="Acidic residues" evidence="8">
    <location>
        <begin position="548"/>
        <end position="572"/>
    </location>
</feature>
<dbReference type="Gene3D" id="1.10.1580.10">
    <property type="match status" value="1"/>
</dbReference>
<dbReference type="InterPro" id="IPR050755">
    <property type="entry name" value="TRAFAC_YlqF/YawG_RiboMat"/>
</dbReference>
<evidence type="ECO:0000256" key="5">
    <source>
        <dbReference type="ARBA" id="ARBA00023134"/>
    </source>
</evidence>
<evidence type="ECO:0000256" key="4">
    <source>
        <dbReference type="ARBA" id="ARBA00022741"/>
    </source>
</evidence>
<name>A0ABP0B7S7_9PEZI</name>
<gene>
    <name evidence="10" type="primary">NOG2</name>
    <name evidence="10" type="ORF">SCUCBS95973_002518</name>
</gene>
<dbReference type="InterPro" id="IPR012971">
    <property type="entry name" value="NOG2_N_dom"/>
</dbReference>
<evidence type="ECO:0000313" key="10">
    <source>
        <dbReference type="EMBL" id="CAK7215565.1"/>
    </source>
</evidence>